<proteinExistence type="predicted"/>
<dbReference type="EMBL" id="RQGF01000031">
    <property type="protein sequence ID" value="TGL59238.1"/>
    <property type="molecule type" value="Genomic_DNA"/>
</dbReference>
<evidence type="ECO:0000256" key="1">
    <source>
        <dbReference type="PROSITE-ProRule" id="PRU00023"/>
    </source>
</evidence>
<reference evidence="2" key="1">
    <citation type="journal article" date="2019" name="PLoS Negl. Trop. Dis.">
        <title>Revisiting the worldwide diversity of Leptospira species in the environment.</title>
        <authorList>
            <person name="Vincent A.T."/>
            <person name="Schiettekatte O."/>
            <person name="Bourhy P."/>
            <person name="Veyrier F.J."/>
            <person name="Picardeau M."/>
        </authorList>
    </citation>
    <scope>NUCLEOTIDE SEQUENCE [LARGE SCALE GENOMIC DNA]</scope>
    <source>
        <strain evidence="2">201702455</strain>
    </source>
</reference>
<dbReference type="PROSITE" id="PS50088">
    <property type="entry name" value="ANK_REPEAT"/>
    <property type="match status" value="1"/>
</dbReference>
<dbReference type="SUPFAM" id="SSF48403">
    <property type="entry name" value="Ankyrin repeat"/>
    <property type="match status" value="1"/>
</dbReference>
<evidence type="ECO:0000313" key="2">
    <source>
        <dbReference type="EMBL" id="TGL59238.1"/>
    </source>
</evidence>
<organism evidence="2 3">
    <name type="scientific">Leptospira sarikeiensis</name>
    <dbReference type="NCBI Taxonomy" id="2484943"/>
    <lineage>
        <taxon>Bacteria</taxon>
        <taxon>Pseudomonadati</taxon>
        <taxon>Spirochaetota</taxon>
        <taxon>Spirochaetia</taxon>
        <taxon>Leptospirales</taxon>
        <taxon>Leptospiraceae</taxon>
        <taxon>Leptospira</taxon>
    </lineage>
</organism>
<sequence>MIASVISISCTSFVRCAGCGIRDAYHNEMASRLVKAAVSGNKDKVAELVKEGANPNYLEPDKVPMLVWTICAGSVEGFEALLKAGADPNLGGTGHGVGDGDQGRREGTSIIPVGWSAMVFAATINDPRFLKLAIQYGGDLNAEKVGKADSTPGNPMVLAAYHGIFENIKILVDAGADINFQSSRSSIENGPEEAIGVGGRFDIAVWFLEKGYTNNLQGLAVIAEARGTNARQSHKEKLIDMLIARGIKFPNPNGSITRALREREIPESEVMNLVYGRKNIFDFPLKSKFGNK</sequence>
<feature type="repeat" description="ANK" evidence="1">
    <location>
        <begin position="151"/>
        <end position="183"/>
    </location>
</feature>
<gene>
    <name evidence="2" type="ORF">EHQ64_16265</name>
</gene>
<dbReference type="OrthoDB" id="325351at2"/>
<dbReference type="SMART" id="SM00248">
    <property type="entry name" value="ANK"/>
    <property type="match status" value="4"/>
</dbReference>
<protein>
    <submittedName>
        <fullName evidence="2">Ankyrin repeat domain-containing protein</fullName>
    </submittedName>
</protein>
<evidence type="ECO:0000313" key="3">
    <source>
        <dbReference type="Proteomes" id="UP000297762"/>
    </source>
</evidence>
<keyword evidence="1" id="KW-0040">ANK repeat</keyword>
<dbReference type="AlphaFoldDB" id="A0A4R9K4K2"/>
<name>A0A4R9K4K2_9LEPT</name>
<dbReference type="Gene3D" id="1.25.40.20">
    <property type="entry name" value="Ankyrin repeat-containing domain"/>
    <property type="match status" value="1"/>
</dbReference>
<dbReference type="InterPro" id="IPR036770">
    <property type="entry name" value="Ankyrin_rpt-contain_sf"/>
</dbReference>
<accession>A0A4R9K4K2</accession>
<keyword evidence="3" id="KW-1185">Reference proteome</keyword>
<dbReference type="PANTHER" id="PTHR46224:SF6">
    <property type="entry name" value="ANKYRIN REPEAT FAMILY PROTEIN"/>
    <property type="match status" value="1"/>
</dbReference>
<dbReference type="PANTHER" id="PTHR46224">
    <property type="entry name" value="ANKYRIN REPEAT FAMILY PROTEIN"/>
    <property type="match status" value="1"/>
</dbReference>
<dbReference type="InterPro" id="IPR051616">
    <property type="entry name" value="Cul2-RING_E3_ligase_SR"/>
</dbReference>
<dbReference type="Proteomes" id="UP000297762">
    <property type="component" value="Unassembled WGS sequence"/>
</dbReference>
<dbReference type="InterPro" id="IPR002110">
    <property type="entry name" value="Ankyrin_rpt"/>
</dbReference>
<comment type="caution">
    <text evidence="2">The sequence shown here is derived from an EMBL/GenBank/DDBJ whole genome shotgun (WGS) entry which is preliminary data.</text>
</comment>